<dbReference type="PATRIC" id="fig|883077.3.peg.960"/>
<dbReference type="GO" id="GO:0005524">
    <property type="term" value="F:ATP binding"/>
    <property type="evidence" value="ECO:0007669"/>
    <property type="project" value="UniProtKB-UniRule"/>
</dbReference>
<keyword evidence="4 12" id="KW-0436">Ligase</keyword>
<dbReference type="Pfam" id="PF00587">
    <property type="entry name" value="tRNA-synt_2b"/>
    <property type="match status" value="1"/>
</dbReference>
<dbReference type="SUPFAM" id="SSF55681">
    <property type="entry name" value="Class II aaRS and biotin synthetases"/>
    <property type="match status" value="1"/>
</dbReference>
<evidence type="ECO:0000256" key="8">
    <source>
        <dbReference type="ARBA" id="ARBA00023146"/>
    </source>
</evidence>
<keyword evidence="16" id="KW-1185">Reference proteome</keyword>
<keyword evidence="3 12" id="KW-0963">Cytoplasm</keyword>
<dbReference type="Gene3D" id="3.90.960.10">
    <property type="entry name" value="YbaK/aminoacyl-tRNA synthetase-associated domain"/>
    <property type="match status" value="1"/>
</dbReference>
<dbReference type="HAMAP" id="MF_01569">
    <property type="entry name" value="Pro_tRNA_synth_type1"/>
    <property type="match status" value="1"/>
</dbReference>
<evidence type="ECO:0000256" key="7">
    <source>
        <dbReference type="ARBA" id="ARBA00022917"/>
    </source>
</evidence>
<evidence type="ECO:0000256" key="9">
    <source>
        <dbReference type="ARBA" id="ARBA00047671"/>
    </source>
</evidence>
<comment type="subcellular location">
    <subcellularLocation>
        <location evidence="1 12">Cytoplasm</location>
    </subcellularLocation>
</comment>
<dbReference type="GO" id="GO:0005829">
    <property type="term" value="C:cytosol"/>
    <property type="evidence" value="ECO:0007669"/>
    <property type="project" value="TreeGrafter"/>
</dbReference>
<keyword evidence="5 12" id="KW-0547">Nucleotide-binding</keyword>
<dbReference type="EC" id="6.1.1.15" evidence="12"/>
<dbReference type="Pfam" id="PF03129">
    <property type="entry name" value="HGTP_anticodon"/>
    <property type="match status" value="1"/>
</dbReference>
<dbReference type="Proteomes" id="UP000003994">
    <property type="component" value="Unassembled WGS sequence"/>
</dbReference>
<dbReference type="InterPro" id="IPR002314">
    <property type="entry name" value="aa-tRNA-synt_IIb"/>
</dbReference>
<dbReference type="InterPro" id="IPR036754">
    <property type="entry name" value="YbaK/aa-tRNA-synt-asso_dom_sf"/>
</dbReference>
<dbReference type="PANTHER" id="PTHR42753:SF2">
    <property type="entry name" value="PROLINE--TRNA LIGASE"/>
    <property type="match status" value="1"/>
</dbReference>
<evidence type="ECO:0000256" key="6">
    <source>
        <dbReference type="ARBA" id="ARBA00022840"/>
    </source>
</evidence>
<evidence type="ECO:0000313" key="16">
    <source>
        <dbReference type="Proteomes" id="UP000003994"/>
    </source>
</evidence>
<dbReference type="PANTHER" id="PTHR42753">
    <property type="entry name" value="MITOCHONDRIAL RIBOSOME PROTEIN L39/PROLYL-TRNA LIGASE FAMILY MEMBER"/>
    <property type="match status" value="1"/>
</dbReference>
<keyword evidence="8 12" id="KW-0030">Aminoacyl-tRNA synthetase</keyword>
<comment type="subunit">
    <text evidence="2 12">Homodimer.</text>
</comment>
<dbReference type="Gene3D" id="3.30.930.10">
    <property type="entry name" value="Bira Bifunctional Protein, Domain 2"/>
    <property type="match status" value="2"/>
</dbReference>
<comment type="domain">
    <text evidence="12">Consists of three domains: the N-terminal catalytic domain, the editing domain and the C-terminal anticodon-binding domain.</text>
</comment>
<name>K0YS73_9ACTO</name>
<dbReference type="InterPro" id="IPR044140">
    <property type="entry name" value="ProRS_anticodon_short"/>
</dbReference>
<dbReference type="NCBIfam" id="NF006625">
    <property type="entry name" value="PRK09194.1"/>
    <property type="match status" value="1"/>
</dbReference>
<evidence type="ECO:0000259" key="14">
    <source>
        <dbReference type="PROSITE" id="PS50862"/>
    </source>
</evidence>
<dbReference type="NCBIfam" id="TIGR00409">
    <property type="entry name" value="proS_fam_II"/>
    <property type="match status" value="1"/>
</dbReference>
<organism evidence="15 16">
    <name type="scientific">Schaalia turicensis ACS-279-V-Col4</name>
    <dbReference type="NCBI Taxonomy" id="883077"/>
    <lineage>
        <taxon>Bacteria</taxon>
        <taxon>Bacillati</taxon>
        <taxon>Actinomycetota</taxon>
        <taxon>Actinomycetes</taxon>
        <taxon>Actinomycetales</taxon>
        <taxon>Actinomycetaceae</taxon>
        <taxon>Schaalia</taxon>
    </lineage>
</organism>
<comment type="similarity">
    <text evidence="11 12">Belongs to the class-II aminoacyl-tRNA synthetase family. ProS type 1 subfamily.</text>
</comment>
<dbReference type="AlphaFoldDB" id="K0YS73"/>
<evidence type="ECO:0000256" key="4">
    <source>
        <dbReference type="ARBA" id="ARBA00022598"/>
    </source>
</evidence>
<dbReference type="InterPro" id="IPR006195">
    <property type="entry name" value="aa-tRNA-synth_II"/>
</dbReference>
<dbReference type="InterPro" id="IPR045864">
    <property type="entry name" value="aa-tRNA-synth_II/BPL/LPL"/>
</dbReference>
<dbReference type="HOGENOM" id="CLU_016739_0_0_11"/>
<sequence>MTSRCTPLTWCTNLEGVLRTLSSYFVRTLREDPADAEVDSHKLLVRAGYIRRTAPGIYTWLPLGLRVLRKVEGIVREEMDRMGAQEVHFPGLIPAEPYKATNRWEEYGPTLFKLNDRKAGDYLLAPTHEEMFTLLVKDMYSSYKDLPTTLYQIQTKYRDEARPRAGLIRGREFVMKDAYSFDLTDEGLDASYNAQRETYQRIFNRLGLEFVIVSAMSGAMGGSRSEEFLHPSPIGEDTFVRSPGGYAANAEAVTTSAPDPVDASNVGPARVVPTPDCATIESLVDLLNAQYPREDGRAWTSADTLKNVVVVLTQPGGSRELLVIGLPGDREVDMKRLEAAVAPAEVEMATDKDFEDHPELVRGYIGPQVIGPNSPARTTDEDGNPTGSVRYLVDPRVVEGTTWVTGANQDRHHVIDLVMGRDFAVDGTIEAAEVREGDQAPDGSGSLHLERGIEIGHIFQLGRKYAEALGLTVLDENGKSQVVTMGSYGIGVSRVLAALAESNHDDKGLAWPAQIAPFDVHVLATGKGDELFDTAKGLAEELEAAGMDVLYDDRRKVSAGVKFADAELIGIPLALVVGRGLKDGLVEVRQRATGEKTEMPLAQAVEALKAAHAEILGGK</sequence>
<dbReference type="CDD" id="cd00861">
    <property type="entry name" value="ProRS_anticodon_short"/>
    <property type="match status" value="1"/>
</dbReference>
<evidence type="ECO:0000256" key="10">
    <source>
        <dbReference type="ARBA" id="ARBA00053664"/>
    </source>
</evidence>
<dbReference type="FunFam" id="3.30.930.10:FF:000066">
    <property type="entry name" value="Proline--tRNA ligase"/>
    <property type="match status" value="1"/>
</dbReference>
<dbReference type="PRINTS" id="PR01046">
    <property type="entry name" value="TRNASYNTHPRO"/>
</dbReference>
<evidence type="ECO:0000256" key="2">
    <source>
        <dbReference type="ARBA" id="ARBA00011738"/>
    </source>
</evidence>
<dbReference type="InterPro" id="IPR004154">
    <property type="entry name" value="Anticodon-bd"/>
</dbReference>
<feature type="region of interest" description="Disordered" evidence="13">
    <location>
        <begin position="365"/>
        <end position="389"/>
    </location>
</feature>
<proteinExistence type="inferred from homology"/>
<evidence type="ECO:0000256" key="5">
    <source>
        <dbReference type="ARBA" id="ARBA00022741"/>
    </source>
</evidence>
<dbReference type="InterPro" id="IPR002316">
    <property type="entry name" value="Pro-tRNA-ligase_IIa"/>
</dbReference>
<accession>K0YS73</accession>
<dbReference type="SUPFAM" id="SSF52954">
    <property type="entry name" value="Class II aaRS ABD-related"/>
    <property type="match status" value="1"/>
</dbReference>
<comment type="function">
    <text evidence="10 12">Catalyzes the attachment of proline to tRNA(Pro) in a two-step reaction: proline is first activated by ATP to form Pro-AMP and then transferred to the acceptor end of tRNA(Pro). As ProRS can inadvertently accommodate and process non-cognate amino acids such as alanine and cysteine, to avoid such errors it has two additional distinct editing activities against alanine. One activity is designated as 'pretransfer' editing and involves the tRNA(Pro)-independent hydrolysis of activated Ala-AMP. The other activity is designated 'posttransfer' editing and involves deacylation of mischarged Ala-tRNA(Pro). The misacylated Cys-tRNA(Pro) is not edited by ProRS.</text>
</comment>
<evidence type="ECO:0000256" key="11">
    <source>
        <dbReference type="ARBA" id="ARBA00060755"/>
    </source>
</evidence>
<dbReference type="InterPro" id="IPR036621">
    <property type="entry name" value="Anticodon-bd_dom_sf"/>
</dbReference>
<dbReference type="SUPFAM" id="SSF55826">
    <property type="entry name" value="YbaK/ProRS associated domain"/>
    <property type="match status" value="1"/>
</dbReference>
<evidence type="ECO:0000313" key="15">
    <source>
        <dbReference type="EMBL" id="EJZ86328.1"/>
    </source>
</evidence>
<reference evidence="15 16" key="1">
    <citation type="submission" date="2012-07" db="EMBL/GenBank/DDBJ databases">
        <title>The Genome Sequence of Actinomyces turicensis ACS-279-V-COL4.</title>
        <authorList>
            <consortium name="The Broad Institute Genome Sequencing Platform"/>
            <person name="Earl A."/>
            <person name="Ward D."/>
            <person name="Feldgarden M."/>
            <person name="Gevers D."/>
            <person name="Saerens B."/>
            <person name="Vaneechoutte M."/>
            <person name="Walker B."/>
            <person name="Young S.K."/>
            <person name="Zeng Q."/>
            <person name="Gargeya S."/>
            <person name="Fitzgerald M."/>
            <person name="Haas B."/>
            <person name="Abouelleil A."/>
            <person name="Alvarado L."/>
            <person name="Arachchi H.M."/>
            <person name="Berlin A."/>
            <person name="Chapman S.B."/>
            <person name="Goldberg J."/>
            <person name="Griggs A."/>
            <person name="Gujja S."/>
            <person name="Hansen M."/>
            <person name="Howarth C."/>
            <person name="Imamovic A."/>
            <person name="Larimer J."/>
            <person name="McCowen C."/>
            <person name="Montmayeur A."/>
            <person name="Murphy C."/>
            <person name="Neiman D."/>
            <person name="Pearson M."/>
            <person name="Priest M."/>
            <person name="Roberts A."/>
            <person name="Saif S."/>
            <person name="Shea T."/>
            <person name="Sisk P."/>
            <person name="Sykes S."/>
            <person name="Wortman J."/>
            <person name="Nusbaum C."/>
            <person name="Birren B."/>
        </authorList>
    </citation>
    <scope>NUCLEOTIDE SEQUENCE [LARGE SCALE GENOMIC DNA]</scope>
    <source>
        <strain evidence="15 16">ACS-279-V-Col4</strain>
    </source>
</reference>
<dbReference type="Pfam" id="PF04073">
    <property type="entry name" value="tRNA_edit"/>
    <property type="match status" value="1"/>
</dbReference>
<evidence type="ECO:0000256" key="12">
    <source>
        <dbReference type="HAMAP-Rule" id="MF_01569"/>
    </source>
</evidence>
<dbReference type="InterPro" id="IPR050062">
    <property type="entry name" value="Pro-tRNA_synthetase"/>
</dbReference>
<dbReference type="EMBL" id="AGWQ01000006">
    <property type="protein sequence ID" value="EJZ86328.1"/>
    <property type="molecule type" value="Genomic_DNA"/>
</dbReference>
<dbReference type="GO" id="GO:0004827">
    <property type="term" value="F:proline-tRNA ligase activity"/>
    <property type="evidence" value="ECO:0007669"/>
    <property type="project" value="UniProtKB-UniRule"/>
</dbReference>
<dbReference type="STRING" id="883077.HMPREF9241_00953"/>
<dbReference type="FunFam" id="3.30.930.10:FF:000065">
    <property type="entry name" value="Proline--tRNA ligase"/>
    <property type="match status" value="1"/>
</dbReference>
<comment type="caution">
    <text evidence="15">The sequence shown here is derived from an EMBL/GenBank/DDBJ whole genome shotgun (WGS) entry which is preliminary data.</text>
</comment>
<dbReference type="InterPro" id="IPR004500">
    <property type="entry name" value="Pro-tRNA-synth_IIa_bac-type"/>
</dbReference>
<evidence type="ECO:0000256" key="1">
    <source>
        <dbReference type="ARBA" id="ARBA00004496"/>
    </source>
</evidence>
<dbReference type="eggNOG" id="COG0442">
    <property type="taxonomic scope" value="Bacteria"/>
</dbReference>
<protein>
    <recommendedName>
        <fullName evidence="12">Proline--tRNA ligase</fullName>
        <ecNumber evidence="12">6.1.1.15</ecNumber>
    </recommendedName>
    <alternativeName>
        <fullName evidence="12">Prolyl-tRNA synthetase</fullName>
        <shortName evidence="12">ProRS</shortName>
    </alternativeName>
</protein>
<dbReference type="GO" id="GO:0002161">
    <property type="term" value="F:aminoacyl-tRNA deacylase activity"/>
    <property type="evidence" value="ECO:0007669"/>
    <property type="project" value="InterPro"/>
</dbReference>
<gene>
    <name evidence="12" type="primary">proS</name>
    <name evidence="15" type="ORF">HMPREF9241_00953</name>
</gene>
<evidence type="ECO:0000256" key="13">
    <source>
        <dbReference type="SAM" id="MobiDB-lite"/>
    </source>
</evidence>
<keyword evidence="7 12" id="KW-0648">Protein biosynthesis</keyword>
<dbReference type="InterPro" id="IPR007214">
    <property type="entry name" value="YbaK/aa-tRNA-synth-assoc-dom"/>
</dbReference>
<feature type="domain" description="Aminoacyl-transfer RNA synthetases class-II family profile" evidence="14">
    <location>
        <begin position="51"/>
        <end position="512"/>
    </location>
</feature>
<dbReference type="PROSITE" id="PS50862">
    <property type="entry name" value="AA_TRNA_LIGASE_II"/>
    <property type="match status" value="1"/>
</dbReference>
<evidence type="ECO:0000256" key="3">
    <source>
        <dbReference type="ARBA" id="ARBA00022490"/>
    </source>
</evidence>
<dbReference type="InterPro" id="IPR033730">
    <property type="entry name" value="ProRS_core_prok"/>
</dbReference>
<dbReference type="GO" id="GO:0006433">
    <property type="term" value="P:prolyl-tRNA aminoacylation"/>
    <property type="evidence" value="ECO:0007669"/>
    <property type="project" value="UniProtKB-UniRule"/>
</dbReference>
<dbReference type="Gene3D" id="3.40.50.800">
    <property type="entry name" value="Anticodon-binding domain"/>
    <property type="match status" value="1"/>
</dbReference>
<dbReference type="InterPro" id="IPR023717">
    <property type="entry name" value="Pro-tRNA-Synthase_IIa_type1"/>
</dbReference>
<keyword evidence="6 12" id="KW-0067">ATP-binding</keyword>
<comment type="catalytic activity">
    <reaction evidence="9 12">
        <text>tRNA(Pro) + L-proline + ATP = L-prolyl-tRNA(Pro) + AMP + diphosphate</text>
        <dbReference type="Rhea" id="RHEA:14305"/>
        <dbReference type="Rhea" id="RHEA-COMP:9700"/>
        <dbReference type="Rhea" id="RHEA-COMP:9702"/>
        <dbReference type="ChEBI" id="CHEBI:30616"/>
        <dbReference type="ChEBI" id="CHEBI:33019"/>
        <dbReference type="ChEBI" id="CHEBI:60039"/>
        <dbReference type="ChEBI" id="CHEBI:78442"/>
        <dbReference type="ChEBI" id="CHEBI:78532"/>
        <dbReference type="ChEBI" id="CHEBI:456215"/>
        <dbReference type="EC" id="6.1.1.15"/>
    </reaction>
</comment>
<dbReference type="CDD" id="cd00779">
    <property type="entry name" value="ProRS_core_prok"/>
    <property type="match status" value="1"/>
</dbReference>